<dbReference type="Proteomes" id="UP001595805">
    <property type="component" value="Unassembled WGS sequence"/>
</dbReference>
<dbReference type="Gene3D" id="2.60.40.1930">
    <property type="match status" value="1"/>
</dbReference>
<feature type="chain" id="PRO_5045101861" evidence="1">
    <location>
        <begin position="25"/>
        <end position="927"/>
    </location>
</feature>
<name>A0ABV8AV61_9BACT</name>
<evidence type="ECO:0000313" key="2">
    <source>
        <dbReference type="EMBL" id="MFC3881539.1"/>
    </source>
</evidence>
<reference evidence="3" key="1">
    <citation type="journal article" date="2019" name="Int. J. Syst. Evol. Microbiol.">
        <title>The Global Catalogue of Microorganisms (GCM) 10K type strain sequencing project: providing services to taxonomists for standard genome sequencing and annotation.</title>
        <authorList>
            <consortium name="The Broad Institute Genomics Platform"/>
            <consortium name="The Broad Institute Genome Sequencing Center for Infectious Disease"/>
            <person name="Wu L."/>
            <person name="Ma J."/>
        </authorList>
    </citation>
    <scope>NUCLEOTIDE SEQUENCE [LARGE SCALE GENOMIC DNA]</scope>
    <source>
        <strain evidence="3">CCUG 60523</strain>
    </source>
</reference>
<keyword evidence="1" id="KW-0732">Signal</keyword>
<organism evidence="2 3">
    <name type="scientific">Algoriphagus namhaensis</name>
    <dbReference type="NCBI Taxonomy" id="915353"/>
    <lineage>
        <taxon>Bacteria</taxon>
        <taxon>Pseudomonadati</taxon>
        <taxon>Bacteroidota</taxon>
        <taxon>Cytophagia</taxon>
        <taxon>Cytophagales</taxon>
        <taxon>Cyclobacteriaceae</taxon>
        <taxon>Algoriphagus</taxon>
    </lineage>
</organism>
<comment type="caution">
    <text evidence="2">The sequence shown here is derived from an EMBL/GenBank/DDBJ whole genome shotgun (WGS) entry which is preliminary data.</text>
</comment>
<accession>A0ABV8AV61</accession>
<feature type="signal peptide" evidence="1">
    <location>
        <begin position="1"/>
        <end position="24"/>
    </location>
</feature>
<evidence type="ECO:0000313" key="3">
    <source>
        <dbReference type="Proteomes" id="UP001595805"/>
    </source>
</evidence>
<dbReference type="SUPFAM" id="SSF49464">
    <property type="entry name" value="Carboxypeptidase regulatory domain-like"/>
    <property type="match status" value="1"/>
</dbReference>
<protein>
    <submittedName>
        <fullName evidence="2">Carboxypeptidase-like regulatory domain-containing protein</fullName>
    </submittedName>
</protein>
<dbReference type="Pfam" id="PF13715">
    <property type="entry name" value="CarbopepD_reg_2"/>
    <property type="match status" value="1"/>
</dbReference>
<evidence type="ECO:0000256" key="1">
    <source>
        <dbReference type="SAM" id="SignalP"/>
    </source>
</evidence>
<dbReference type="EMBL" id="JBHRZS010000007">
    <property type="protein sequence ID" value="MFC3881539.1"/>
    <property type="molecule type" value="Genomic_DNA"/>
</dbReference>
<keyword evidence="3" id="KW-1185">Reference proteome</keyword>
<proteinExistence type="predicted"/>
<dbReference type="InterPro" id="IPR008969">
    <property type="entry name" value="CarboxyPept-like_regulatory"/>
</dbReference>
<sequence>MIRLLRPHLFLIFCFPLCVFDVFAQTVNGTVKDAVTGDLLPFTNVFLNNTTIGTTTDEDGFFELSRPDLPGTFQLVASFVGYTTSTIEVSVGENETKTVDFILTPLESLLSEVELKSRRDKPWERNLKRFQDVFLALPDDPIAGQLEITNPWVLEFEKVKPDKGVNYIQATAQEPLIIENDALGYKITYYLQDYKFYNFKSSYYGLAFFQEKDITDSIKLNQTQLNKETSYQGSIKHLMKSILLQDLPEQGFDLYETFPEQMNRRRTNTYTVELGESITPLAQDSIRRIPLRNGNFRIIWPKRVEVHFLKKNWRNEYYVDIYHPVGWVTAPLGYFDIDRNGVPIHPTQVVLSGYIGRPRMGRSLPHDFTPENTFESFAAEVDFGKRAVNRWQNLRETPYLLTNKPYYYPGETVWLGGRMLYKNQFYQDTLSRVLHVELLDARSQVVLANQYLISDGHMQGAMSLPDSLPQGDYFIRAYTEWMKNYPERDIFLRALPVVKKGLNIQNQPISQVDFLGDLEFVLKDSVYKEEGYQVMDLELSIRDELDELIPNEVMISATDPKLVSQISGQTSIMQAYEWMDLEEKDPLTIRPKHSIEYGITVVGQFIKDKKRQPDINPITIVRGDLADYGIVKTDTLGNFRATGLNFYEWDTLSIAALDKRQKPYGSVVLNSRESPIFKGSFPRLSYTKYETNENQMYYDILGDYILLEEFVAEDERIETLADRFYGYGQPDQLYSREDLDNWPGNTLDQVIGMRFGNGRLGNFNYGLNAGQPLIIIDGSRYLYSSDSTETANTVLQTLITDEVKSVAIFTTSANTFGLAGFAGVIMIETNRGDRFAEGEEKSFNDFGFQKFAFRGFAEEIPFLNEPTEEQPLTRRPSLYWNPSAKLPKGKYAFKVYVPIGVSEMDIRIEGVTDEGLSFWKTFRIELE</sequence>
<gene>
    <name evidence="2" type="ORF">ACFOSV_15195</name>
</gene>
<dbReference type="Gene3D" id="2.60.40.1120">
    <property type="entry name" value="Carboxypeptidase-like, regulatory domain"/>
    <property type="match status" value="1"/>
</dbReference>